<dbReference type="GO" id="GO:0030288">
    <property type="term" value="C:outer membrane-bounded periplasmic space"/>
    <property type="evidence" value="ECO:0007669"/>
    <property type="project" value="TreeGrafter"/>
</dbReference>
<sequence>MTGSRHRAKAPALAIARAPALDLRWMGLSVLALGAALAAGGAFAQEAATEGAAAGAAAPAVEGVEAGAIVSHGYNFFGELKYAADFQHLDYVNPDAPKGGEISEWTGGTFDSFNPYTLAGNSAPLASIGHESILTGTADDPTSLYCLICTTMEYPEDLSWVIFNLRPEARFADGTPVTAEDVKFTFDILMEQGLESFRAAFGAMIAEVEVLDPARIRFTFAPDSPVRDRMGLAGGLPVLSQAWFERTGQRLDGSSDEPMMGSGAYVLDSFDYGRRVVYARNPDYWGADLPINIGRSNFDRIRIEVFNDTNVAFEAFKAGEYTFRIENSSLQWATQYNFPAIEQGWVVQEEPENGNIPASQSWVFNLRDPKFEDPRVREALGLMFNFEWSNETLFYGLYERMSSFWTNQPEMSATGLPSEAEIAILQPLVDEGLLDASILTAEAVVPPASSPERNIDRGNLRRASDLLDEAGWVVGDDGVRRNAEGEELEVVFLESQPTFERVLLPYIENLERLGVAARLDMVDPSQAQLRRDESDFDMANLSPAMSLEPGTELEQWFGSESAAESNRNLMGLQDPAIDRLAAIVANADEVEEMRAAVRALDRVLRAKLFWVPQWYKPTSWLAYYDMYDHPEPLPAYAVGELDFWWYDAEGAERLRAAGAVK</sequence>
<dbReference type="PANTHER" id="PTHR30290:SF64">
    <property type="entry name" value="ABC TRANSPORTER PERIPLASMIC BINDING PROTEIN"/>
    <property type="match status" value="1"/>
</dbReference>
<dbReference type="EMBL" id="CADCUU010000285">
    <property type="protein sequence ID" value="CAA9417665.1"/>
    <property type="molecule type" value="Genomic_DNA"/>
</dbReference>
<protein>
    <submittedName>
        <fullName evidence="5">Prephenate dehydratase-associated ABC transporter, substrate-binding protein</fullName>
    </submittedName>
</protein>
<dbReference type="GO" id="GO:0042884">
    <property type="term" value="P:microcin transport"/>
    <property type="evidence" value="ECO:0007669"/>
    <property type="project" value="TreeGrafter"/>
</dbReference>
<dbReference type="CDD" id="cd08497">
    <property type="entry name" value="MbnE-like"/>
    <property type="match status" value="1"/>
</dbReference>
<dbReference type="Pfam" id="PF00496">
    <property type="entry name" value="SBP_bac_5"/>
    <property type="match status" value="1"/>
</dbReference>
<dbReference type="Gene3D" id="3.40.190.10">
    <property type="entry name" value="Periplasmic binding protein-like II"/>
    <property type="match status" value="1"/>
</dbReference>
<dbReference type="SUPFAM" id="SSF53850">
    <property type="entry name" value="Periplasmic binding protein-like II"/>
    <property type="match status" value="1"/>
</dbReference>
<name>A0A6J4PJJ4_9RHOB</name>
<feature type="domain" description="Solute-binding protein family 5" evidence="4">
    <location>
        <begin position="155"/>
        <end position="556"/>
    </location>
</feature>
<dbReference type="InterPro" id="IPR030678">
    <property type="entry name" value="Peptide/Ni-bd"/>
</dbReference>
<dbReference type="AlphaFoldDB" id="A0A6J4PJJ4"/>
<comment type="subcellular location">
    <subcellularLocation>
        <location evidence="1">Periplasm</location>
    </subcellularLocation>
</comment>
<gene>
    <name evidence="5" type="ORF">AVDCRST_MAG15-2030</name>
</gene>
<dbReference type="GO" id="GO:0015833">
    <property type="term" value="P:peptide transport"/>
    <property type="evidence" value="ECO:0007669"/>
    <property type="project" value="TreeGrafter"/>
</dbReference>
<proteinExistence type="inferred from homology"/>
<evidence type="ECO:0000256" key="2">
    <source>
        <dbReference type="ARBA" id="ARBA00005695"/>
    </source>
</evidence>
<dbReference type="GO" id="GO:1904680">
    <property type="term" value="F:peptide transmembrane transporter activity"/>
    <property type="evidence" value="ECO:0007669"/>
    <property type="project" value="TreeGrafter"/>
</dbReference>
<dbReference type="PANTHER" id="PTHR30290">
    <property type="entry name" value="PERIPLASMIC BINDING COMPONENT OF ABC TRANSPORTER"/>
    <property type="match status" value="1"/>
</dbReference>
<dbReference type="InterPro" id="IPR000914">
    <property type="entry name" value="SBP_5_dom"/>
</dbReference>
<accession>A0A6J4PJJ4</accession>
<evidence type="ECO:0000313" key="5">
    <source>
        <dbReference type="EMBL" id="CAA9417665.1"/>
    </source>
</evidence>
<keyword evidence="3" id="KW-0732">Signal</keyword>
<evidence type="ECO:0000259" key="4">
    <source>
        <dbReference type="Pfam" id="PF00496"/>
    </source>
</evidence>
<dbReference type="PIRSF" id="PIRSF002741">
    <property type="entry name" value="MppA"/>
    <property type="match status" value="1"/>
</dbReference>
<dbReference type="Gene3D" id="3.10.105.10">
    <property type="entry name" value="Dipeptide-binding Protein, Domain 3"/>
    <property type="match status" value="1"/>
</dbReference>
<organism evidence="5">
    <name type="scientific">uncultured Rubellimicrobium sp</name>
    <dbReference type="NCBI Taxonomy" id="543078"/>
    <lineage>
        <taxon>Bacteria</taxon>
        <taxon>Pseudomonadati</taxon>
        <taxon>Pseudomonadota</taxon>
        <taxon>Alphaproteobacteria</taxon>
        <taxon>Rhodobacterales</taxon>
        <taxon>Roseobacteraceae</taxon>
        <taxon>Rubellimicrobium</taxon>
        <taxon>environmental samples</taxon>
    </lineage>
</organism>
<evidence type="ECO:0000256" key="1">
    <source>
        <dbReference type="ARBA" id="ARBA00004418"/>
    </source>
</evidence>
<dbReference type="InterPro" id="IPR039424">
    <property type="entry name" value="SBP_5"/>
</dbReference>
<reference evidence="5" key="1">
    <citation type="submission" date="2020-02" db="EMBL/GenBank/DDBJ databases">
        <authorList>
            <person name="Meier V. D."/>
        </authorList>
    </citation>
    <scope>NUCLEOTIDE SEQUENCE</scope>
    <source>
        <strain evidence="5">AVDCRST_MAG15</strain>
    </source>
</reference>
<comment type="similarity">
    <text evidence="2">Belongs to the bacterial solute-binding protein 5 family.</text>
</comment>
<dbReference type="GO" id="GO:0043190">
    <property type="term" value="C:ATP-binding cassette (ABC) transporter complex"/>
    <property type="evidence" value="ECO:0007669"/>
    <property type="project" value="InterPro"/>
</dbReference>
<evidence type="ECO:0000256" key="3">
    <source>
        <dbReference type="ARBA" id="ARBA00022729"/>
    </source>
</evidence>